<proteinExistence type="predicted"/>
<dbReference type="InterPro" id="IPR011992">
    <property type="entry name" value="EF-hand-dom_pair"/>
</dbReference>
<dbReference type="GO" id="GO:0007017">
    <property type="term" value="P:microtubule-based process"/>
    <property type="evidence" value="ECO:0007669"/>
    <property type="project" value="InterPro"/>
</dbReference>
<accession>A0A5J4NK78</accession>
<dbReference type="InterPro" id="IPR001372">
    <property type="entry name" value="Dynein_light_chain_typ-1/2"/>
</dbReference>
<gene>
    <name evidence="1" type="ORF">DEA37_0009374</name>
</gene>
<protein>
    <submittedName>
        <fullName evidence="1">Uncharacterized protein</fullName>
    </submittedName>
</protein>
<organism evidence="1 2">
    <name type="scientific">Paragonimus westermani</name>
    <dbReference type="NCBI Taxonomy" id="34504"/>
    <lineage>
        <taxon>Eukaryota</taxon>
        <taxon>Metazoa</taxon>
        <taxon>Spiralia</taxon>
        <taxon>Lophotrochozoa</taxon>
        <taxon>Platyhelminthes</taxon>
        <taxon>Trematoda</taxon>
        <taxon>Digenea</taxon>
        <taxon>Plagiorchiida</taxon>
        <taxon>Troglotremata</taxon>
        <taxon>Troglotrematidae</taxon>
        <taxon>Paragonimus</taxon>
    </lineage>
</organism>
<dbReference type="Pfam" id="PF01221">
    <property type="entry name" value="Dynein_light"/>
    <property type="match status" value="1"/>
</dbReference>
<dbReference type="OrthoDB" id="26525at2759"/>
<evidence type="ECO:0000313" key="1">
    <source>
        <dbReference type="EMBL" id="KAA3675883.1"/>
    </source>
</evidence>
<dbReference type="PROSITE" id="PS00018">
    <property type="entry name" value="EF_HAND_1"/>
    <property type="match status" value="1"/>
</dbReference>
<dbReference type="EMBL" id="QNGE01002262">
    <property type="protein sequence ID" value="KAA3675883.1"/>
    <property type="molecule type" value="Genomic_DNA"/>
</dbReference>
<dbReference type="InterPro" id="IPR037177">
    <property type="entry name" value="DLC_sf"/>
</dbReference>
<dbReference type="PROSITE" id="PS50222">
    <property type="entry name" value="EF_HAND_2"/>
    <property type="match status" value="1"/>
</dbReference>
<dbReference type="CDD" id="cd21454">
    <property type="entry name" value="DLC-like_TAL"/>
    <property type="match status" value="1"/>
</dbReference>
<reference evidence="1 2" key="1">
    <citation type="journal article" date="2019" name="Gigascience">
        <title>Whole-genome sequence of the oriental lung fluke Paragonimus westermani.</title>
        <authorList>
            <person name="Oey H."/>
            <person name="Zakrzewski M."/>
            <person name="Narain K."/>
            <person name="Devi K.R."/>
            <person name="Agatsuma T."/>
            <person name="Nawaratna S."/>
            <person name="Gobert G.N."/>
            <person name="Jones M.K."/>
            <person name="Ragan M.A."/>
            <person name="McManus D.P."/>
            <person name="Krause L."/>
        </authorList>
    </citation>
    <scope>NUCLEOTIDE SEQUENCE [LARGE SCALE GENOMIC DNA]</scope>
    <source>
        <strain evidence="1 2">IND2009</strain>
    </source>
</reference>
<sequence>MAYTASNLERMIEKFLELDTNKDDVVDMQELINSCKTGGLNMTEVMDWINKYDVNQDGKITLDEFCRGLGLKSAEMRIERTERKAAREGNARHVDPSIQIIASTMSPEKQAEVTDKFIELVSHVGNKPEEMNNVAKQLKTYLDSKYGRVWQAVILTGSYWMNFSHEPFMSVQFKHGPHICLAWRTPSG</sequence>
<dbReference type="SMART" id="SM00054">
    <property type="entry name" value="EFh"/>
    <property type="match status" value="2"/>
</dbReference>
<dbReference type="CDD" id="cd00051">
    <property type="entry name" value="EFh"/>
    <property type="match status" value="1"/>
</dbReference>
<dbReference type="AlphaFoldDB" id="A0A5J4NK78"/>
<evidence type="ECO:0000313" key="2">
    <source>
        <dbReference type="Proteomes" id="UP000324629"/>
    </source>
</evidence>
<dbReference type="GO" id="GO:0030286">
    <property type="term" value="C:dynein complex"/>
    <property type="evidence" value="ECO:0007669"/>
    <property type="project" value="InterPro"/>
</dbReference>
<dbReference type="InterPro" id="IPR018247">
    <property type="entry name" value="EF_Hand_1_Ca_BS"/>
</dbReference>
<dbReference type="GO" id="GO:0005509">
    <property type="term" value="F:calcium ion binding"/>
    <property type="evidence" value="ECO:0007669"/>
    <property type="project" value="InterPro"/>
</dbReference>
<comment type="caution">
    <text evidence="1">The sequence shown here is derived from an EMBL/GenBank/DDBJ whole genome shotgun (WGS) entry which is preliminary data.</text>
</comment>
<dbReference type="Pfam" id="PF13499">
    <property type="entry name" value="EF-hand_7"/>
    <property type="match status" value="1"/>
</dbReference>
<dbReference type="InterPro" id="IPR002048">
    <property type="entry name" value="EF_hand_dom"/>
</dbReference>
<dbReference type="SUPFAM" id="SSF47473">
    <property type="entry name" value="EF-hand"/>
    <property type="match status" value="1"/>
</dbReference>
<dbReference type="Gene3D" id="3.30.740.10">
    <property type="entry name" value="Protein Inhibitor Of Neuronal Nitric Oxide Synthase"/>
    <property type="match status" value="1"/>
</dbReference>
<dbReference type="SUPFAM" id="SSF54648">
    <property type="entry name" value="DLC"/>
    <property type="match status" value="1"/>
</dbReference>
<dbReference type="Gene3D" id="1.10.238.10">
    <property type="entry name" value="EF-hand"/>
    <property type="match status" value="1"/>
</dbReference>
<dbReference type="Proteomes" id="UP000324629">
    <property type="component" value="Unassembled WGS sequence"/>
</dbReference>
<keyword evidence="2" id="KW-1185">Reference proteome</keyword>
<name>A0A5J4NK78_9TREM</name>
<dbReference type="SMART" id="SM01375">
    <property type="entry name" value="Dynein_light"/>
    <property type="match status" value="1"/>
</dbReference>